<evidence type="ECO:0000313" key="3">
    <source>
        <dbReference type="Proteomes" id="UP001328107"/>
    </source>
</evidence>
<dbReference type="AlphaFoldDB" id="A0AAN5CHQ5"/>
<keyword evidence="1" id="KW-1133">Transmembrane helix</keyword>
<keyword evidence="1" id="KW-0812">Transmembrane</keyword>
<feature type="transmembrane region" description="Helical" evidence="1">
    <location>
        <begin position="12"/>
        <end position="32"/>
    </location>
</feature>
<accession>A0AAN5CHQ5</accession>
<reference evidence="3" key="1">
    <citation type="submission" date="2022-10" db="EMBL/GenBank/DDBJ databases">
        <title>Genome assembly of Pristionchus species.</title>
        <authorList>
            <person name="Yoshida K."/>
            <person name="Sommer R.J."/>
        </authorList>
    </citation>
    <scope>NUCLEOTIDE SEQUENCE [LARGE SCALE GENOMIC DNA]</scope>
    <source>
        <strain evidence="3">RS5460</strain>
    </source>
</reference>
<evidence type="ECO:0000313" key="2">
    <source>
        <dbReference type="EMBL" id="GMR44590.1"/>
    </source>
</evidence>
<sequence length="69" mass="7395">LVYVLHMASQFAGVNSLLFGGGCFLIEAGNAVRTRSPSNCCSSWFIHFCIALFSALVSLTSDFCSSPLE</sequence>
<keyword evidence="1" id="KW-0472">Membrane</keyword>
<gene>
    <name evidence="2" type="ORF">PMAYCL1PPCAC_14785</name>
</gene>
<keyword evidence="3" id="KW-1185">Reference proteome</keyword>
<comment type="caution">
    <text evidence="2">The sequence shown here is derived from an EMBL/GenBank/DDBJ whole genome shotgun (WGS) entry which is preliminary data.</text>
</comment>
<name>A0AAN5CHQ5_9BILA</name>
<feature type="non-terminal residue" evidence="2">
    <location>
        <position position="1"/>
    </location>
</feature>
<dbReference type="Proteomes" id="UP001328107">
    <property type="component" value="Unassembled WGS sequence"/>
</dbReference>
<proteinExistence type="predicted"/>
<dbReference type="EMBL" id="BTRK01000004">
    <property type="protein sequence ID" value="GMR44590.1"/>
    <property type="molecule type" value="Genomic_DNA"/>
</dbReference>
<feature type="non-terminal residue" evidence="2">
    <location>
        <position position="69"/>
    </location>
</feature>
<protein>
    <submittedName>
        <fullName evidence="2">Uncharacterized protein</fullName>
    </submittedName>
</protein>
<organism evidence="2 3">
    <name type="scientific">Pristionchus mayeri</name>
    <dbReference type="NCBI Taxonomy" id="1317129"/>
    <lineage>
        <taxon>Eukaryota</taxon>
        <taxon>Metazoa</taxon>
        <taxon>Ecdysozoa</taxon>
        <taxon>Nematoda</taxon>
        <taxon>Chromadorea</taxon>
        <taxon>Rhabditida</taxon>
        <taxon>Rhabditina</taxon>
        <taxon>Diplogasteromorpha</taxon>
        <taxon>Diplogasteroidea</taxon>
        <taxon>Neodiplogasteridae</taxon>
        <taxon>Pristionchus</taxon>
    </lineage>
</organism>
<feature type="transmembrane region" description="Helical" evidence="1">
    <location>
        <begin position="44"/>
        <end position="61"/>
    </location>
</feature>
<evidence type="ECO:0000256" key="1">
    <source>
        <dbReference type="SAM" id="Phobius"/>
    </source>
</evidence>